<dbReference type="AlphaFoldDB" id="A0A068Y291"/>
<evidence type="ECO:0000256" key="1">
    <source>
        <dbReference type="SAM" id="MobiDB-lite"/>
    </source>
</evidence>
<accession>A0A068Y291</accession>
<feature type="compositionally biased region" description="Pro residues" evidence="1">
    <location>
        <begin position="10"/>
        <end position="22"/>
    </location>
</feature>
<gene>
    <name evidence="2" type="ORF">EmuJ_000362300</name>
</gene>
<reference evidence="2" key="1">
    <citation type="journal article" date="2013" name="Nature">
        <title>The genomes of four tapeworm species reveal adaptations to parasitism.</title>
        <authorList>
            <person name="Tsai I.J."/>
            <person name="Zarowiecki M."/>
            <person name="Holroyd N."/>
            <person name="Garciarrubio A."/>
            <person name="Sanchez-Flores A."/>
            <person name="Brooks K.L."/>
            <person name="Tracey A."/>
            <person name="Bobes R.J."/>
            <person name="Fragoso G."/>
            <person name="Sciutto E."/>
            <person name="Aslett M."/>
            <person name="Beasley H."/>
            <person name="Bennett H.M."/>
            <person name="Cai J."/>
            <person name="Camicia F."/>
            <person name="Clark R."/>
            <person name="Cucher M."/>
            <person name="De Silva N."/>
            <person name="Day T.A."/>
            <person name="Deplazes P."/>
            <person name="Estrada K."/>
            <person name="Fernandez C."/>
            <person name="Holland P.W."/>
            <person name="Hou J."/>
            <person name="Hu S."/>
            <person name="Huckvale T."/>
            <person name="Hung S.S."/>
            <person name="Kamenetzky L."/>
            <person name="Keane J.A."/>
            <person name="Kiss F."/>
            <person name="Koziol U."/>
            <person name="Lambert O."/>
            <person name="Liu K."/>
            <person name="Luo X."/>
            <person name="Luo Y."/>
            <person name="Macchiaroli N."/>
            <person name="Nichol S."/>
            <person name="Paps J."/>
            <person name="Parkinson J."/>
            <person name="Pouchkina-Stantcheva N."/>
            <person name="Riddiford N."/>
            <person name="Rosenzvit M."/>
            <person name="Salinas G."/>
            <person name="Wasmuth J.D."/>
            <person name="Zamanian M."/>
            <person name="Zheng Y."/>
            <person name="Cai X."/>
            <person name="Soberon X."/>
            <person name="Olson P.D."/>
            <person name="Laclette J.P."/>
            <person name="Brehm K."/>
            <person name="Berriman M."/>
            <person name="Garciarrubio A."/>
            <person name="Bobes R.J."/>
            <person name="Fragoso G."/>
            <person name="Sanchez-Flores A."/>
            <person name="Estrada K."/>
            <person name="Cevallos M.A."/>
            <person name="Morett E."/>
            <person name="Gonzalez V."/>
            <person name="Portillo T."/>
            <person name="Ochoa-Leyva A."/>
            <person name="Jose M.V."/>
            <person name="Sciutto E."/>
            <person name="Landa A."/>
            <person name="Jimenez L."/>
            <person name="Valdes V."/>
            <person name="Carrero J.C."/>
            <person name="Larralde C."/>
            <person name="Morales-Montor J."/>
            <person name="Limon-Lason J."/>
            <person name="Soberon X."/>
            <person name="Laclette J.P."/>
        </authorList>
    </citation>
    <scope>NUCLEOTIDE SEQUENCE [LARGE SCALE GENOMIC DNA]</scope>
</reference>
<evidence type="ECO:0000313" key="3">
    <source>
        <dbReference type="Proteomes" id="UP000017246"/>
    </source>
</evidence>
<dbReference type="EMBL" id="LN902849">
    <property type="protein sequence ID" value="CDS36520.1"/>
    <property type="molecule type" value="Genomic_DNA"/>
</dbReference>
<keyword evidence="3" id="KW-1185">Reference proteome</keyword>
<dbReference type="Proteomes" id="UP000017246">
    <property type="component" value="Unassembled WGS sequence"/>
</dbReference>
<name>A0A068Y291_ECHMU</name>
<feature type="region of interest" description="Disordered" evidence="1">
    <location>
        <begin position="1"/>
        <end position="24"/>
    </location>
</feature>
<organism evidence="2 3">
    <name type="scientific">Echinococcus multilocularis</name>
    <name type="common">Fox tapeworm</name>
    <dbReference type="NCBI Taxonomy" id="6211"/>
    <lineage>
        <taxon>Eukaryota</taxon>
        <taxon>Metazoa</taxon>
        <taxon>Spiralia</taxon>
        <taxon>Lophotrochozoa</taxon>
        <taxon>Platyhelminthes</taxon>
        <taxon>Cestoda</taxon>
        <taxon>Eucestoda</taxon>
        <taxon>Cyclophyllidea</taxon>
        <taxon>Taeniidae</taxon>
        <taxon>Echinococcus</taxon>
    </lineage>
</organism>
<proteinExistence type="predicted"/>
<protein>
    <submittedName>
        <fullName evidence="2">Uncharacterized protein</fullName>
    </submittedName>
</protein>
<reference evidence="2" key="2">
    <citation type="submission" date="2015-11" db="EMBL/GenBank/DDBJ databases">
        <authorList>
            <person name="Zhang Y."/>
            <person name="Guo Z."/>
        </authorList>
    </citation>
    <scope>NUCLEOTIDE SEQUENCE</scope>
</reference>
<sequence>MWLGRWSPHRTPPPPHPPPPPTVNNRVITAKAAGHNYAYRGAFLIRREPHLAVKMKQVSRRSALDTYEINSTLGSLLVL</sequence>
<evidence type="ECO:0000313" key="2">
    <source>
        <dbReference type="EMBL" id="CDS36520.1"/>
    </source>
</evidence>